<organism evidence="1">
    <name type="scientific">viral metagenome</name>
    <dbReference type="NCBI Taxonomy" id="1070528"/>
    <lineage>
        <taxon>unclassified sequences</taxon>
        <taxon>metagenomes</taxon>
        <taxon>organismal metagenomes</taxon>
    </lineage>
</organism>
<dbReference type="EMBL" id="MN740165">
    <property type="protein sequence ID" value="QHT91517.1"/>
    <property type="molecule type" value="Genomic_DNA"/>
</dbReference>
<proteinExistence type="predicted"/>
<sequence length="208" mass="24363">MINVIALEKGRYYIGKHSISNIQDGLGPTWVKTYKPVKLIKKISESYEYDTLLEYMEKYGIDYVRGYIYISMELSEYDKNRINKLLFGPKEISTEVICIYCNEIGHNEHSCDKLKYHKENDNEFQQILYKGQSTFKEKSYAINTVSYQCRYCEMNFDNPDIVAKHEYNCKDEAFIMPSGKGLNCERCGRNTHSTVNCRAKSDIYGYDI</sequence>
<dbReference type="AlphaFoldDB" id="A0A6C0IHV8"/>
<reference evidence="1" key="1">
    <citation type="journal article" date="2020" name="Nature">
        <title>Giant virus diversity and host interactions through global metagenomics.</title>
        <authorList>
            <person name="Schulz F."/>
            <person name="Roux S."/>
            <person name="Paez-Espino D."/>
            <person name="Jungbluth S."/>
            <person name="Walsh D.A."/>
            <person name="Denef V.J."/>
            <person name="McMahon K.D."/>
            <person name="Konstantinidis K.T."/>
            <person name="Eloe-Fadrosh E.A."/>
            <person name="Kyrpides N.C."/>
            <person name="Woyke T."/>
        </authorList>
    </citation>
    <scope>NUCLEOTIDE SEQUENCE</scope>
    <source>
        <strain evidence="1">GVMAG-M-3300023184-77</strain>
    </source>
</reference>
<accession>A0A6C0IHV8</accession>
<name>A0A6C0IHV8_9ZZZZ</name>
<protein>
    <submittedName>
        <fullName evidence="1">Uncharacterized protein</fullName>
    </submittedName>
</protein>
<evidence type="ECO:0000313" key="1">
    <source>
        <dbReference type="EMBL" id="QHT91517.1"/>
    </source>
</evidence>